<evidence type="ECO:0000313" key="3">
    <source>
        <dbReference type="EMBL" id="APF40258.1"/>
    </source>
</evidence>
<evidence type="ECO:0000313" key="4">
    <source>
        <dbReference type="Proteomes" id="UP000183530"/>
    </source>
</evidence>
<feature type="transmembrane region" description="Helical" evidence="2">
    <location>
        <begin position="15"/>
        <end position="33"/>
    </location>
</feature>
<accession>A0A1L2ZMK7</accession>
<dbReference type="Proteomes" id="UP000183530">
    <property type="component" value="Chromosome"/>
</dbReference>
<feature type="region of interest" description="Disordered" evidence="1">
    <location>
        <begin position="43"/>
        <end position="102"/>
    </location>
</feature>
<protein>
    <submittedName>
        <fullName evidence="3">Uncharacterized protein</fullName>
    </submittedName>
</protein>
<dbReference type="RefSeq" id="WP_071893738.1">
    <property type="nucleotide sequence ID" value="NZ_CP018135.1"/>
</dbReference>
<dbReference type="EMBL" id="CP018135">
    <property type="protein sequence ID" value="APF40258.1"/>
    <property type="molecule type" value="Genomic_DNA"/>
</dbReference>
<dbReference type="KEGG" id="nae:BHE16_03625"/>
<proteinExistence type="predicted"/>
<dbReference type="AlphaFoldDB" id="A0A1L2ZMK7"/>
<gene>
    <name evidence="3" type="ORF">BHE16_03625</name>
</gene>
<sequence length="432" mass="46776">MDSEVHKQAWYTRPAVWIAAVAVAAVIGIIWAFNPLGFNNGGSQSGGNPSGTTNSSTEGSSSAAGSSSTAGSSNATGTTSASSSAPSQSGSQTSLPNGLAPAHPEVYWEDSEACREFDVKTVMIQQGKDAEPVAFNGTSVDNPVVGCVDDYAAFVGLSDRTAYEQQDQIQDFPTTILIAQWNGERWLVDDRPEAEGAPYNTSVNFYPNLRTFQGSDNTPSSELMVIRLNAQGITVSDPEKLVGPNRVTWAFESTASWKAFDASKQGFAGQMRSDWTFHAKTSKVGNMTEDHAWFFDKTGSTAFHLYRVATPSEEELKLCPNKSLPYEIDKAEPLGTQLENQDLSLALVTSQDEYGNEFTSVSLIPSSTPSSGKYCDFPRYVSLGGDQFFDTTLRPLYGFESDAEKEEFLASQVWRDSLEFAKSLTIEGNSAQ</sequence>
<evidence type="ECO:0000256" key="1">
    <source>
        <dbReference type="SAM" id="MobiDB-lite"/>
    </source>
</evidence>
<dbReference type="OrthoDB" id="4961880at2"/>
<reference evidence="3 4" key="1">
    <citation type="submission" date="2016-11" db="EMBL/GenBank/DDBJ databases">
        <title>Genome sequencing of Zhihengliuella aestuarii B18 antagonistic to Plasmodiophora brassicae.</title>
        <authorList>
            <person name="Luo Y."/>
        </authorList>
    </citation>
    <scope>NUCLEOTIDE SEQUENCE [LARGE SCALE GENOMIC DNA]</scope>
    <source>
        <strain evidence="3 4">B18</strain>
    </source>
</reference>
<keyword evidence="4" id="KW-1185">Reference proteome</keyword>
<dbReference type="STRING" id="556325.BHE16_03625"/>
<keyword evidence="2" id="KW-0812">Transmembrane</keyword>
<keyword evidence="2" id="KW-0472">Membrane</keyword>
<feature type="compositionally biased region" description="Low complexity" evidence="1">
    <location>
        <begin position="50"/>
        <end position="94"/>
    </location>
</feature>
<evidence type="ECO:0000256" key="2">
    <source>
        <dbReference type="SAM" id="Phobius"/>
    </source>
</evidence>
<organism evidence="3 4">
    <name type="scientific">Neomicrococcus aestuarii</name>
    <dbReference type="NCBI Taxonomy" id="556325"/>
    <lineage>
        <taxon>Bacteria</taxon>
        <taxon>Bacillati</taxon>
        <taxon>Actinomycetota</taxon>
        <taxon>Actinomycetes</taxon>
        <taxon>Micrococcales</taxon>
        <taxon>Micrococcaceae</taxon>
        <taxon>Neomicrococcus</taxon>
    </lineage>
</organism>
<name>A0A1L2ZMK7_9MICC</name>
<keyword evidence="2" id="KW-1133">Transmembrane helix</keyword>